<dbReference type="HOGENOM" id="CLU_056435_1_2_3"/>
<evidence type="ECO:0000256" key="2">
    <source>
        <dbReference type="ARBA" id="ARBA00022603"/>
    </source>
</evidence>
<dbReference type="Pfam" id="PF05724">
    <property type="entry name" value="TPMT"/>
    <property type="match status" value="1"/>
</dbReference>
<sequence length="211" mass="23286">MTNSEYWENRYQVGTARWDIGQAAPPFVSLLNSPQAPKPGKVAVLGCGRGYDALLFAQYGFDVIGIDFAPSAIASATELAQATGSSAKFLERDIFELSAEFPHYFDYVLEHTCFCAIAPSQRLAYVKLVREILQPQGRLIGLFFTHSRSGGPPFGSTPTEIRNHFTPDFEILSLEPVTNSVPERQGEEHLGVFQVTVSNPRLEVGGFRQIT</sequence>
<keyword evidence="1" id="KW-0597">Phosphoprotein</keyword>
<proteinExistence type="predicted"/>
<dbReference type="PATRIC" id="fig|251229.3.peg.5519"/>
<evidence type="ECO:0000256" key="4">
    <source>
        <dbReference type="ARBA" id="ARBA00022691"/>
    </source>
</evidence>
<dbReference type="Gene3D" id="3.40.50.150">
    <property type="entry name" value="Vaccinia Virus protein VP39"/>
    <property type="match status" value="1"/>
</dbReference>
<dbReference type="InterPro" id="IPR008854">
    <property type="entry name" value="TPMT"/>
</dbReference>
<dbReference type="OrthoDB" id="9778208at2"/>
<dbReference type="GO" id="GO:0032259">
    <property type="term" value="P:methylation"/>
    <property type="evidence" value="ECO:0007669"/>
    <property type="project" value="UniProtKB-KW"/>
</dbReference>
<dbReference type="GO" id="GO:0008757">
    <property type="term" value="F:S-adenosylmethionine-dependent methyltransferase activity"/>
    <property type="evidence" value="ECO:0007669"/>
    <property type="project" value="InterPro"/>
</dbReference>
<evidence type="ECO:0000313" key="5">
    <source>
        <dbReference type="EMBL" id="AFY90105.1"/>
    </source>
</evidence>
<evidence type="ECO:0000313" key="6">
    <source>
        <dbReference type="Proteomes" id="UP000010384"/>
    </source>
</evidence>
<dbReference type="CDD" id="cd02440">
    <property type="entry name" value="AdoMet_MTases"/>
    <property type="match status" value="1"/>
</dbReference>
<dbReference type="eggNOG" id="COG0500">
    <property type="taxonomic scope" value="Bacteria"/>
</dbReference>
<dbReference type="InterPro" id="IPR029063">
    <property type="entry name" value="SAM-dependent_MTases_sf"/>
</dbReference>
<evidence type="ECO:0000256" key="1">
    <source>
        <dbReference type="ARBA" id="ARBA00022553"/>
    </source>
</evidence>
<protein>
    <submittedName>
        <fullName evidence="5">Thiopurine S-methyltransferase</fullName>
    </submittedName>
</protein>
<keyword evidence="4" id="KW-0949">S-adenosyl-L-methionine</keyword>
<keyword evidence="3 5" id="KW-0808">Transferase</keyword>
<dbReference type="PANTHER" id="PTHR32183">
    <property type="match status" value="1"/>
</dbReference>
<dbReference type="EMBL" id="CP003597">
    <property type="protein sequence ID" value="AFY90105.1"/>
    <property type="molecule type" value="Genomic_DNA"/>
</dbReference>
<keyword evidence="2 5" id="KW-0489">Methyltransferase</keyword>
<dbReference type="Proteomes" id="UP000010384">
    <property type="component" value="Chromosome"/>
</dbReference>
<keyword evidence="6" id="KW-1185">Reference proteome</keyword>
<dbReference type="AlphaFoldDB" id="K9U5J6"/>
<evidence type="ECO:0000256" key="3">
    <source>
        <dbReference type="ARBA" id="ARBA00022679"/>
    </source>
</evidence>
<gene>
    <name evidence="5" type="ORF">Chro_4723</name>
</gene>
<dbReference type="InParanoid" id="K9U5J6"/>
<accession>K9U5J6</accession>
<dbReference type="PROSITE" id="PS51585">
    <property type="entry name" value="SAM_MT_TPMT"/>
    <property type="match status" value="1"/>
</dbReference>
<dbReference type="KEGG" id="cthe:Chro_4723"/>
<organism evidence="5 6">
    <name type="scientific">Chroococcidiopsis thermalis (strain PCC 7203)</name>
    <dbReference type="NCBI Taxonomy" id="251229"/>
    <lineage>
        <taxon>Bacteria</taxon>
        <taxon>Bacillati</taxon>
        <taxon>Cyanobacteriota</taxon>
        <taxon>Cyanophyceae</taxon>
        <taxon>Chroococcidiopsidales</taxon>
        <taxon>Chroococcidiopsidaceae</taxon>
        <taxon>Chroococcidiopsis</taxon>
    </lineage>
</organism>
<dbReference type="SUPFAM" id="SSF53335">
    <property type="entry name" value="S-adenosyl-L-methionine-dependent methyltransferases"/>
    <property type="match status" value="1"/>
</dbReference>
<dbReference type="RefSeq" id="WP_015156645.1">
    <property type="nucleotide sequence ID" value="NC_019695.1"/>
</dbReference>
<name>K9U5J6_CHRTP</name>
<reference evidence="5 6" key="1">
    <citation type="submission" date="2012-06" db="EMBL/GenBank/DDBJ databases">
        <title>Finished chromosome of genome of Chroococcidiopsis thermalis PCC 7203.</title>
        <authorList>
            <consortium name="US DOE Joint Genome Institute"/>
            <person name="Gugger M."/>
            <person name="Coursin T."/>
            <person name="Rippka R."/>
            <person name="Tandeau De Marsac N."/>
            <person name="Huntemann M."/>
            <person name="Wei C.-L."/>
            <person name="Han J."/>
            <person name="Detter J.C."/>
            <person name="Han C."/>
            <person name="Tapia R."/>
            <person name="Davenport K."/>
            <person name="Daligault H."/>
            <person name="Erkkila T."/>
            <person name="Gu W."/>
            <person name="Munk A.C.C."/>
            <person name="Teshima H."/>
            <person name="Xu Y."/>
            <person name="Chain P."/>
            <person name="Chen A."/>
            <person name="Krypides N."/>
            <person name="Mavromatis K."/>
            <person name="Markowitz V."/>
            <person name="Szeto E."/>
            <person name="Ivanova N."/>
            <person name="Mikhailova N."/>
            <person name="Ovchinnikova G."/>
            <person name="Pagani I."/>
            <person name="Pati A."/>
            <person name="Goodwin L."/>
            <person name="Peters L."/>
            <person name="Pitluck S."/>
            <person name="Woyke T."/>
            <person name="Kerfeld C."/>
        </authorList>
    </citation>
    <scope>NUCLEOTIDE SEQUENCE [LARGE SCALE GENOMIC DNA]</scope>
    <source>
        <strain evidence="5 6">PCC 7203</strain>
    </source>
</reference>
<dbReference type="PANTHER" id="PTHR32183:SF6">
    <property type="entry name" value="CYSTEINE SULFINATE DESULFINASE_CYSTEINE DESULFURASE AND RELATED ENZYMES"/>
    <property type="match status" value="1"/>
</dbReference>